<dbReference type="PANTHER" id="PTHR45138:SF9">
    <property type="entry name" value="DIGUANYLATE CYCLASE DGCM-RELATED"/>
    <property type="match status" value="1"/>
</dbReference>
<keyword evidence="3" id="KW-1185">Reference proteome</keyword>
<dbReference type="InterPro" id="IPR050469">
    <property type="entry name" value="Diguanylate_Cyclase"/>
</dbReference>
<dbReference type="SUPFAM" id="SSF55073">
    <property type="entry name" value="Nucleotide cyclase"/>
    <property type="match status" value="1"/>
</dbReference>
<dbReference type="Pfam" id="PF00990">
    <property type="entry name" value="GGDEF"/>
    <property type="match status" value="1"/>
</dbReference>
<dbReference type="SMART" id="SM00267">
    <property type="entry name" value="GGDEF"/>
    <property type="match status" value="1"/>
</dbReference>
<dbReference type="NCBIfam" id="TIGR00254">
    <property type="entry name" value="GGDEF"/>
    <property type="match status" value="1"/>
</dbReference>
<evidence type="ECO:0000313" key="2">
    <source>
        <dbReference type="EMBL" id="MFC4355220.1"/>
    </source>
</evidence>
<dbReference type="Proteomes" id="UP001595733">
    <property type="component" value="Unassembled WGS sequence"/>
</dbReference>
<organism evidence="2 3">
    <name type="scientific">Chryseomicrobium palamuruense</name>
    <dbReference type="NCBI Taxonomy" id="682973"/>
    <lineage>
        <taxon>Bacteria</taxon>
        <taxon>Bacillati</taxon>
        <taxon>Bacillota</taxon>
        <taxon>Bacilli</taxon>
        <taxon>Bacillales</taxon>
        <taxon>Caryophanaceae</taxon>
        <taxon>Chryseomicrobium</taxon>
    </lineage>
</organism>
<dbReference type="PROSITE" id="PS50887">
    <property type="entry name" value="GGDEF"/>
    <property type="match status" value="1"/>
</dbReference>
<sequence length="99" mass="10998">MALSESYIQFALYVYGDEEFVILLPHATQQEGLYLATTIRERLEKSPVVLTDGVLSITVSIGIAEGKMNQPSTPNQLMSNADKALYSAKDKGRNRVEVY</sequence>
<dbReference type="InterPro" id="IPR029787">
    <property type="entry name" value="Nucleotide_cyclase"/>
</dbReference>
<evidence type="ECO:0000313" key="3">
    <source>
        <dbReference type="Proteomes" id="UP001595733"/>
    </source>
</evidence>
<feature type="domain" description="GGDEF" evidence="1">
    <location>
        <begin position="1"/>
        <end position="99"/>
    </location>
</feature>
<dbReference type="EMBL" id="JBHSEF010000022">
    <property type="protein sequence ID" value="MFC4355220.1"/>
    <property type="molecule type" value="Genomic_DNA"/>
</dbReference>
<dbReference type="RefSeq" id="WP_378141619.1">
    <property type="nucleotide sequence ID" value="NZ_JBHSEF010000022.1"/>
</dbReference>
<dbReference type="Gene3D" id="3.30.70.270">
    <property type="match status" value="1"/>
</dbReference>
<dbReference type="CDD" id="cd01949">
    <property type="entry name" value="GGDEF"/>
    <property type="match status" value="1"/>
</dbReference>
<dbReference type="PANTHER" id="PTHR45138">
    <property type="entry name" value="REGULATORY COMPONENTS OF SENSORY TRANSDUCTION SYSTEM"/>
    <property type="match status" value="1"/>
</dbReference>
<protein>
    <submittedName>
        <fullName evidence="2">GGDEF domain-containing protein</fullName>
    </submittedName>
</protein>
<dbReference type="InterPro" id="IPR000160">
    <property type="entry name" value="GGDEF_dom"/>
</dbReference>
<accession>A0ABV8UV96</accession>
<reference evidence="3" key="1">
    <citation type="journal article" date="2019" name="Int. J. Syst. Evol. Microbiol.">
        <title>The Global Catalogue of Microorganisms (GCM) 10K type strain sequencing project: providing services to taxonomists for standard genome sequencing and annotation.</title>
        <authorList>
            <consortium name="The Broad Institute Genomics Platform"/>
            <consortium name="The Broad Institute Genome Sequencing Center for Infectious Disease"/>
            <person name="Wu L."/>
            <person name="Ma J."/>
        </authorList>
    </citation>
    <scope>NUCLEOTIDE SEQUENCE [LARGE SCALE GENOMIC DNA]</scope>
    <source>
        <strain evidence="3">CCUG 50353</strain>
    </source>
</reference>
<comment type="caution">
    <text evidence="2">The sequence shown here is derived from an EMBL/GenBank/DDBJ whole genome shotgun (WGS) entry which is preliminary data.</text>
</comment>
<name>A0ABV8UV96_9BACL</name>
<proteinExistence type="predicted"/>
<dbReference type="InterPro" id="IPR043128">
    <property type="entry name" value="Rev_trsase/Diguanyl_cyclase"/>
</dbReference>
<evidence type="ECO:0000259" key="1">
    <source>
        <dbReference type="PROSITE" id="PS50887"/>
    </source>
</evidence>
<gene>
    <name evidence="2" type="ORF">ACFO0S_09190</name>
</gene>